<reference evidence="2" key="1">
    <citation type="submission" date="2021-06" db="EMBL/GenBank/DDBJ databases">
        <authorList>
            <person name="Hodson N. C."/>
            <person name="Mongue J. A."/>
            <person name="Jaron S. K."/>
        </authorList>
    </citation>
    <scope>NUCLEOTIDE SEQUENCE</scope>
</reference>
<dbReference type="EMBL" id="CAJVCH010043913">
    <property type="protein sequence ID" value="CAG7717194.1"/>
    <property type="molecule type" value="Genomic_DNA"/>
</dbReference>
<keyword evidence="3" id="KW-1185">Reference proteome</keyword>
<dbReference type="AlphaFoldDB" id="A0A8J2JMG5"/>
<comment type="caution">
    <text evidence="2">The sequence shown here is derived from an EMBL/GenBank/DDBJ whole genome shotgun (WGS) entry which is preliminary data.</text>
</comment>
<evidence type="ECO:0000313" key="3">
    <source>
        <dbReference type="Proteomes" id="UP000708208"/>
    </source>
</evidence>
<proteinExistence type="predicted"/>
<accession>A0A8J2JMG5</accession>
<dbReference type="Proteomes" id="UP000708208">
    <property type="component" value="Unassembled WGS sequence"/>
</dbReference>
<feature type="region of interest" description="Disordered" evidence="1">
    <location>
        <begin position="112"/>
        <end position="144"/>
    </location>
</feature>
<feature type="compositionally biased region" description="Polar residues" evidence="1">
    <location>
        <begin position="120"/>
        <end position="132"/>
    </location>
</feature>
<sequence length="144" mass="16322">MEKTCLLSRKVKRAESLANGVAFAVCQPEILRLTWSQREREEHPESPHLENLSKIPDTASLIVPPPPSRRTENEEKSFLSSCICPRLETREDVRGNLLHIIFPPFFLKNGFPTQEHRKTQSTAGTEIFQSTTPTPPRARSVSSE</sequence>
<organism evidence="2 3">
    <name type="scientific">Allacma fusca</name>
    <dbReference type="NCBI Taxonomy" id="39272"/>
    <lineage>
        <taxon>Eukaryota</taxon>
        <taxon>Metazoa</taxon>
        <taxon>Ecdysozoa</taxon>
        <taxon>Arthropoda</taxon>
        <taxon>Hexapoda</taxon>
        <taxon>Collembola</taxon>
        <taxon>Symphypleona</taxon>
        <taxon>Sminthuridae</taxon>
        <taxon>Allacma</taxon>
    </lineage>
</organism>
<gene>
    <name evidence="2" type="ORF">AFUS01_LOCUS6662</name>
</gene>
<feature type="compositionally biased region" description="Basic and acidic residues" evidence="1">
    <location>
        <begin position="37"/>
        <end position="48"/>
    </location>
</feature>
<evidence type="ECO:0000313" key="2">
    <source>
        <dbReference type="EMBL" id="CAG7717194.1"/>
    </source>
</evidence>
<feature type="region of interest" description="Disordered" evidence="1">
    <location>
        <begin position="37"/>
        <end position="78"/>
    </location>
</feature>
<evidence type="ECO:0000256" key="1">
    <source>
        <dbReference type="SAM" id="MobiDB-lite"/>
    </source>
</evidence>
<protein>
    <submittedName>
        <fullName evidence="2">Uncharacterized protein</fullName>
    </submittedName>
</protein>
<name>A0A8J2JMG5_9HEXA</name>